<comment type="subcellular location">
    <subcellularLocation>
        <location evidence="13">Cytoplasm</location>
    </subcellularLocation>
</comment>
<keyword evidence="11 13" id="KW-0234">DNA repair</keyword>
<sequence>MLTLGIDPGTATTGYGLVRQQGDKLSYVICGCVITTPKDSTHDRLAKIYNEIKQLIKIHRPDCVAVERLFFGENTKTAMAVSQARGIALLAAAEGKVSVSEYTPLEVKLALTGYGKAEKRQIQQMVRVMLKLADIPRPDDAADALAVAICHLHSYKFKAKALIGV</sequence>
<dbReference type="AlphaFoldDB" id="A0A1F4Q0Y7"/>
<dbReference type="InterPro" id="IPR020563">
    <property type="entry name" value="X-over_junc_endoDNase_Mg_BS"/>
</dbReference>
<dbReference type="Proteomes" id="UP000178724">
    <property type="component" value="Unassembled WGS sequence"/>
</dbReference>
<dbReference type="Gene3D" id="3.30.420.10">
    <property type="entry name" value="Ribonuclease H-like superfamily/Ribonuclease H"/>
    <property type="match status" value="1"/>
</dbReference>
<dbReference type="GO" id="GO:0048476">
    <property type="term" value="C:Holliday junction resolvase complex"/>
    <property type="evidence" value="ECO:0007669"/>
    <property type="project" value="UniProtKB-UniRule"/>
</dbReference>
<proteinExistence type="inferred from homology"/>
<evidence type="ECO:0000256" key="10">
    <source>
        <dbReference type="ARBA" id="ARBA00023172"/>
    </source>
</evidence>
<dbReference type="EC" id="3.1.21.10" evidence="13 14"/>
<dbReference type="CDD" id="cd16962">
    <property type="entry name" value="RuvC"/>
    <property type="match status" value="1"/>
</dbReference>
<evidence type="ECO:0000256" key="4">
    <source>
        <dbReference type="ARBA" id="ARBA00022723"/>
    </source>
</evidence>
<comment type="caution">
    <text evidence="15">The sequence shown here is derived from an EMBL/GenBank/DDBJ whole genome shotgun (WGS) entry which is preliminary data.</text>
</comment>
<evidence type="ECO:0000313" key="15">
    <source>
        <dbReference type="EMBL" id="OGB89625.1"/>
    </source>
</evidence>
<keyword evidence="5 13" id="KW-0255">Endonuclease</keyword>
<dbReference type="InterPro" id="IPR002176">
    <property type="entry name" value="X-over_junc_endoDNase_RuvC"/>
</dbReference>
<dbReference type="GO" id="GO:0000287">
    <property type="term" value="F:magnesium ion binding"/>
    <property type="evidence" value="ECO:0007669"/>
    <property type="project" value="UniProtKB-UniRule"/>
</dbReference>
<feature type="binding site" evidence="13">
    <location>
        <position position="140"/>
    </location>
    <ligand>
        <name>Mg(2+)</name>
        <dbReference type="ChEBI" id="CHEBI:18420"/>
        <label>1</label>
    </ligand>
</feature>
<comment type="similarity">
    <text evidence="1 13">Belongs to the RuvC family.</text>
</comment>
<keyword evidence="6 13" id="KW-0227">DNA damage</keyword>
<dbReference type="GO" id="GO:0005737">
    <property type="term" value="C:cytoplasm"/>
    <property type="evidence" value="ECO:0007669"/>
    <property type="project" value="UniProtKB-SubCell"/>
</dbReference>
<accession>A0A1F4Q0Y7</accession>
<comment type="function">
    <text evidence="13">The RuvA-RuvB-RuvC complex processes Holliday junction (HJ) DNA during genetic recombination and DNA repair. Endonuclease that resolves HJ intermediates. Cleaves cruciform DNA by making single-stranded nicks across the HJ at symmetrical positions within the homologous arms, yielding a 5'-phosphate and a 3'-hydroxyl group; requires a central core of homology in the junction. The consensus cleavage sequence is 5'-(A/T)TT(C/G)-3'. Cleavage occurs on the 3'-side of the TT dinucleotide at the point of strand exchange. HJ branch migration catalyzed by RuvA-RuvB allows RuvC to scan DNA until it finds its consensus sequence, where it cleaves and resolves the cruciform DNA.</text>
</comment>
<dbReference type="NCBIfam" id="TIGR00228">
    <property type="entry name" value="ruvC"/>
    <property type="match status" value="1"/>
</dbReference>
<name>A0A1F4Q0Y7_UNCSA</name>
<dbReference type="InterPro" id="IPR036397">
    <property type="entry name" value="RNaseH_sf"/>
</dbReference>
<keyword evidence="9 13" id="KW-0238">DNA-binding</keyword>
<dbReference type="GO" id="GO:0008821">
    <property type="term" value="F:crossover junction DNA endonuclease activity"/>
    <property type="evidence" value="ECO:0007669"/>
    <property type="project" value="UniProtKB-UniRule"/>
</dbReference>
<dbReference type="SUPFAM" id="SSF53098">
    <property type="entry name" value="Ribonuclease H-like"/>
    <property type="match status" value="1"/>
</dbReference>
<keyword evidence="2 13" id="KW-0963">Cytoplasm</keyword>
<protein>
    <recommendedName>
        <fullName evidence="13 14">Crossover junction endodeoxyribonuclease RuvC</fullName>
        <ecNumber evidence="13 14">3.1.21.10</ecNumber>
    </recommendedName>
    <alternativeName>
        <fullName evidence="13">Holliday junction nuclease RuvC</fullName>
    </alternativeName>
    <alternativeName>
        <fullName evidence="13">Holliday junction resolvase RuvC</fullName>
    </alternativeName>
</protein>
<keyword evidence="8 13" id="KW-0460">Magnesium</keyword>
<dbReference type="EMBL" id="METM01000021">
    <property type="protein sequence ID" value="OGB89625.1"/>
    <property type="molecule type" value="Genomic_DNA"/>
</dbReference>
<evidence type="ECO:0000256" key="12">
    <source>
        <dbReference type="ARBA" id="ARBA00029354"/>
    </source>
</evidence>
<evidence type="ECO:0000256" key="7">
    <source>
        <dbReference type="ARBA" id="ARBA00022801"/>
    </source>
</evidence>
<keyword evidence="7 13" id="KW-0378">Hydrolase</keyword>
<dbReference type="InterPro" id="IPR012337">
    <property type="entry name" value="RNaseH-like_sf"/>
</dbReference>
<dbReference type="HAMAP" id="MF_00034">
    <property type="entry name" value="RuvC"/>
    <property type="match status" value="1"/>
</dbReference>
<evidence type="ECO:0000256" key="13">
    <source>
        <dbReference type="HAMAP-Rule" id="MF_00034"/>
    </source>
</evidence>
<dbReference type="PANTHER" id="PTHR30194">
    <property type="entry name" value="CROSSOVER JUNCTION ENDODEOXYRIBONUCLEASE RUVC"/>
    <property type="match status" value="1"/>
</dbReference>
<keyword evidence="10 13" id="KW-0233">DNA recombination</keyword>
<dbReference type="GO" id="GO:0006281">
    <property type="term" value="P:DNA repair"/>
    <property type="evidence" value="ECO:0007669"/>
    <property type="project" value="UniProtKB-UniRule"/>
</dbReference>
<evidence type="ECO:0000256" key="6">
    <source>
        <dbReference type="ARBA" id="ARBA00022763"/>
    </source>
</evidence>
<evidence type="ECO:0000256" key="8">
    <source>
        <dbReference type="ARBA" id="ARBA00022842"/>
    </source>
</evidence>
<reference evidence="15 16" key="1">
    <citation type="journal article" date="2016" name="Nat. Commun.">
        <title>Thousands of microbial genomes shed light on interconnected biogeochemical processes in an aquifer system.</title>
        <authorList>
            <person name="Anantharaman K."/>
            <person name="Brown C.T."/>
            <person name="Hug L.A."/>
            <person name="Sharon I."/>
            <person name="Castelle C.J."/>
            <person name="Probst A.J."/>
            <person name="Thomas B.C."/>
            <person name="Singh A."/>
            <person name="Wilkins M.J."/>
            <person name="Karaoz U."/>
            <person name="Brodie E.L."/>
            <person name="Williams K.H."/>
            <person name="Hubbard S.S."/>
            <person name="Banfield J.F."/>
        </authorList>
    </citation>
    <scope>NUCLEOTIDE SEQUENCE [LARGE SCALE GENOMIC DNA]</scope>
</reference>
<dbReference type="PANTHER" id="PTHR30194:SF3">
    <property type="entry name" value="CROSSOVER JUNCTION ENDODEOXYRIBONUCLEASE RUVC"/>
    <property type="match status" value="1"/>
</dbReference>
<evidence type="ECO:0000256" key="3">
    <source>
        <dbReference type="ARBA" id="ARBA00022722"/>
    </source>
</evidence>
<comment type="catalytic activity">
    <reaction evidence="12 13">
        <text>Endonucleolytic cleavage at a junction such as a reciprocal single-stranded crossover between two homologous DNA duplexes (Holliday junction).</text>
        <dbReference type="EC" id="3.1.21.10"/>
    </reaction>
</comment>
<feature type="binding site" evidence="13">
    <location>
        <position position="67"/>
    </location>
    <ligand>
        <name>Mg(2+)</name>
        <dbReference type="ChEBI" id="CHEBI:18420"/>
        <label>2</label>
    </ligand>
</feature>
<dbReference type="PRINTS" id="PR00696">
    <property type="entry name" value="RSOLVASERUVC"/>
</dbReference>
<comment type="cofactor">
    <cofactor evidence="13">
        <name>Mg(2+)</name>
        <dbReference type="ChEBI" id="CHEBI:18420"/>
    </cofactor>
    <text evidence="13">Binds 2 Mg(2+) ion per subunit.</text>
</comment>
<dbReference type="Pfam" id="PF02075">
    <property type="entry name" value="RuvC"/>
    <property type="match status" value="1"/>
</dbReference>
<evidence type="ECO:0000256" key="9">
    <source>
        <dbReference type="ARBA" id="ARBA00023125"/>
    </source>
</evidence>
<dbReference type="GO" id="GO:0003677">
    <property type="term" value="F:DNA binding"/>
    <property type="evidence" value="ECO:0007669"/>
    <property type="project" value="UniProtKB-KW"/>
</dbReference>
<evidence type="ECO:0000313" key="16">
    <source>
        <dbReference type="Proteomes" id="UP000178724"/>
    </source>
</evidence>
<evidence type="ECO:0000256" key="1">
    <source>
        <dbReference type="ARBA" id="ARBA00009518"/>
    </source>
</evidence>
<feature type="active site" evidence="13">
    <location>
        <position position="67"/>
    </location>
</feature>
<dbReference type="FunFam" id="3.30.420.10:FF:000002">
    <property type="entry name" value="Crossover junction endodeoxyribonuclease RuvC"/>
    <property type="match status" value="1"/>
</dbReference>
<dbReference type="GO" id="GO:0006310">
    <property type="term" value="P:DNA recombination"/>
    <property type="evidence" value="ECO:0007669"/>
    <property type="project" value="UniProtKB-UniRule"/>
</dbReference>
<keyword evidence="4 13" id="KW-0479">Metal-binding</keyword>
<feature type="binding site" evidence="13">
    <location>
        <position position="7"/>
    </location>
    <ligand>
        <name>Mg(2+)</name>
        <dbReference type="ChEBI" id="CHEBI:18420"/>
        <label>1</label>
    </ligand>
</feature>
<evidence type="ECO:0000256" key="5">
    <source>
        <dbReference type="ARBA" id="ARBA00022759"/>
    </source>
</evidence>
<evidence type="ECO:0000256" key="2">
    <source>
        <dbReference type="ARBA" id="ARBA00022490"/>
    </source>
</evidence>
<feature type="active site" evidence="13">
    <location>
        <position position="7"/>
    </location>
</feature>
<comment type="subunit">
    <text evidence="13">Homodimer which binds Holliday junction (HJ) DNA. The HJ becomes 2-fold symmetrical on binding to RuvC with unstacked arms; it has a different conformation from HJ DNA in complex with RuvA. In the full resolvosome a probable DNA-RuvA(4)-RuvB(12)-RuvC(2) complex forms which resolves the HJ.</text>
</comment>
<organism evidence="15 16">
    <name type="scientific">candidate division WOR-1 bacterium RIFCSPHIGHO2_01_FULL_53_15</name>
    <dbReference type="NCBI Taxonomy" id="1802564"/>
    <lineage>
        <taxon>Bacteria</taxon>
        <taxon>Bacillati</taxon>
        <taxon>Saganbacteria</taxon>
    </lineage>
</organism>
<evidence type="ECO:0000256" key="11">
    <source>
        <dbReference type="ARBA" id="ARBA00023204"/>
    </source>
</evidence>
<dbReference type="NCBIfam" id="NF000711">
    <property type="entry name" value="PRK00039.2-1"/>
    <property type="match status" value="1"/>
</dbReference>
<evidence type="ECO:0000256" key="14">
    <source>
        <dbReference type="NCBIfam" id="TIGR00228"/>
    </source>
</evidence>
<dbReference type="PROSITE" id="PS01321">
    <property type="entry name" value="RUVC"/>
    <property type="match status" value="1"/>
</dbReference>
<feature type="active site" evidence="13">
    <location>
        <position position="140"/>
    </location>
</feature>
<gene>
    <name evidence="13" type="primary">ruvC</name>
    <name evidence="15" type="ORF">A2625_05775</name>
</gene>
<keyword evidence="3 13" id="KW-0540">Nuclease</keyword>